<dbReference type="Proteomes" id="UP000502823">
    <property type="component" value="Unassembled WGS sequence"/>
</dbReference>
<evidence type="ECO:0000256" key="1">
    <source>
        <dbReference type="ARBA" id="ARBA00022737"/>
    </source>
</evidence>
<dbReference type="InterPro" id="IPR002110">
    <property type="entry name" value="Ankyrin_rpt"/>
</dbReference>
<dbReference type="PROSITE" id="PS50088">
    <property type="entry name" value="ANK_REPEAT"/>
    <property type="match status" value="3"/>
</dbReference>
<organism evidence="5 6">
    <name type="scientific">Coptotermes formosanus</name>
    <name type="common">Formosan subterranean termite</name>
    <dbReference type="NCBI Taxonomy" id="36987"/>
    <lineage>
        <taxon>Eukaryota</taxon>
        <taxon>Metazoa</taxon>
        <taxon>Ecdysozoa</taxon>
        <taxon>Arthropoda</taxon>
        <taxon>Hexapoda</taxon>
        <taxon>Insecta</taxon>
        <taxon>Pterygota</taxon>
        <taxon>Neoptera</taxon>
        <taxon>Polyneoptera</taxon>
        <taxon>Dictyoptera</taxon>
        <taxon>Blattodea</taxon>
        <taxon>Blattoidea</taxon>
        <taxon>Termitoidae</taxon>
        <taxon>Rhinotermitidae</taxon>
        <taxon>Coptotermes</taxon>
    </lineage>
</organism>
<dbReference type="PRINTS" id="PR01415">
    <property type="entry name" value="ANKYRIN"/>
</dbReference>
<evidence type="ECO:0000256" key="2">
    <source>
        <dbReference type="ARBA" id="ARBA00023043"/>
    </source>
</evidence>
<dbReference type="InterPro" id="IPR001660">
    <property type="entry name" value="SAM"/>
</dbReference>
<accession>A0A6L2Q7B4</accession>
<dbReference type="Gene3D" id="1.10.150.50">
    <property type="entry name" value="Transcription Factor, Ets-1"/>
    <property type="match status" value="1"/>
</dbReference>
<evidence type="ECO:0000313" key="5">
    <source>
        <dbReference type="EMBL" id="GFG39840.1"/>
    </source>
</evidence>
<dbReference type="InterPro" id="IPR050889">
    <property type="entry name" value="Dendritic_Spine_Reg/Scaffold"/>
</dbReference>
<dbReference type="PANTHER" id="PTHR24166:SF48">
    <property type="entry name" value="PROTEIN VAPYRIN"/>
    <property type="match status" value="1"/>
</dbReference>
<evidence type="ECO:0000256" key="3">
    <source>
        <dbReference type="PROSITE-ProRule" id="PRU00023"/>
    </source>
</evidence>
<feature type="repeat" description="ANK" evidence="3">
    <location>
        <begin position="172"/>
        <end position="204"/>
    </location>
</feature>
<reference evidence="6" key="1">
    <citation type="submission" date="2020-01" db="EMBL/GenBank/DDBJ databases">
        <title>Draft genome sequence of the Termite Coptotermes fromosanus.</title>
        <authorList>
            <person name="Itakura S."/>
            <person name="Yosikawa Y."/>
            <person name="Umezawa K."/>
        </authorList>
    </citation>
    <scope>NUCLEOTIDE SEQUENCE [LARGE SCALE GENOMIC DNA]</scope>
</reference>
<dbReference type="InterPro" id="IPR036770">
    <property type="entry name" value="Ankyrin_rpt-contain_sf"/>
</dbReference>
<dbReference type="PROSITE" id="PS50297">
    <property type="entry name" value="ANK_REP_REGION"/>
    <property type="match status" value="3"/>
</dbReference>
<feature type="domain" description="SAM" evidence="4">
    <location>
        <begin position="238"/>
        <end position="297"/>
    </location>
</feature>
<evidence type="ECO:0000313" key="6">
    <source>
        <dbReference type="Proteomes" id="UP000502823"/>
    </source>
</evidence>
<dbReference type="AlphaFoldDB" id="A0A6L2Q7B4"/>
<dbReference type="Pfam" id="PF12796">
    <property type="entry name" value="Ank_2"/>
    <property type="match status" value="1"/>
</dbReference>
<dbReference type="InParanoid" id="A0A6L2Q7B4"/>
<dbReference type="PANTHER" id="PTHR24166">
    <property type="entry name" value="ROLLING PEBBLES, ISOFORM B"/>
    <property type="match status" value="1"/>
</dbReference>
<dbReference type="SMART" id="SM00248">
    <property type="entry name" value="ANK"/>
    <property type="match status" value="5"/>
</dbReference>
<sequence length="356" mass="40153">MACYNSDKCSLNMLWDSVNCERQSFVPMFMDKNAFRGAPVVDIYTAANTGDYDVIHDALNSRDNGRLLIKNISGWTPLMYACYSDHEKIVELLISWGVDRYDCNNAGETPLMLAALNGNEKMLGLVYKDYIINMTDRRGWSALFHAVSRRRQNAVSFLLKHGADVNLVARDNGYTVLMVAAAAGKASVVKMLLAAGSDPSKVSWEGETAISIAHSYGFFDIVKMLSPSARLCELPLIDLHSLLSSLELTDYWPLFQRQNVDMETFFSLTENNLKDIGVIRMGPRKKMMSTILQWKEQCCPSHAQLCRVCHRHNLQEYNNTTELEDCHLNAAGGSRMMELETALVFLVHCLYPNHKD</sequence>
<dbReference type="SUPFAM" id="SSF47769">
    <property type="entry name" value="SAM/Pointed domain"/>
    <property type="match status" value="1"/>
</dbReference>
<keyword evidence="2 3" id="KW-0040">ANK repeat</keyword>
<gene>
    <name evidence="5" type="ORF">Cfor_08820</name>
</gene>
<keyword evidence="6" id="KW-1185">Reference proteome</keyword>
<feature type="repeat" description="ANK" evidence="3">
    <location>
        <begin position="73"/>
        <end position="105"/>
    </location>
</feature>
<dbReference type="EMBL" id="BLKM01001253">
    <property type="protein sequence ID" value="GFG39840.1"/>
    <property type="molecule type" value="Genomic_DNA"/>
</dbReference>
<proteinExistence type="predicted"/>
<name>A0A6L2Q7B4_COPFO</name>
<protein>
    <recommendedName>
        <fullName evidence="4">SAM domain-containing protein</fullName>
    </recommendedName>
</protein>
<keyword evidence="1" id="KW-0677">Repeat</keyword>
<evidence type="ECO:0000259" key="4">
    <source>
        <dbReference type="PROSITE" id="PS50105"/>
    </source>
</evidence>
<dbReference type="Pfam" id="PF13637">
    <property type="entry name" value="Ank_4"/>
    <property type="match status" value="1"/>
</dbReference>
<dbReference type="PROSITE" id="PS50105">
    <property type="entry name" value="SAM_DOMAIN"/>
    <property type="match status" value="1"/>
</dbReference>
<dbReference type="FunCoup" id="A0A6L2Q7B4">
    <property type="interactions" value="57"/>
</dbReference>
<dbReference type="SUPFAM" id="SSF48403">
    <property type="entry name" value="Ankyrin repeat"/>
    <property type="match status" value="1"/>
</dbReference>
<dbReference type="Gene3D" id="1.25.40.20">
    <property type="entry name" value="Ankyrin repeat-containing domain"/>
    <property type="match status" value="2"/>
</dbReference>
<comment type="caution">
    <text evidence="5">The sequence shown here is derived from an EMBL/GenBank/DDBJ whole genome shotgun (WGS) entry which is preliminary data.</text>
</comment>
<dbReference type="SMART" id="SM00454">
    <property type="entry name" value="SAM"/>
    <property type="match status" value="1"/>
</dbReference>
<feature type="repeat" description="ANK" evidence="3">
    <location>
        <begin position="138"/>
        <end position="170"/>
    </location>
</feature>
<dbReference type="Pfam" id="PF00536">
    <property type="entry name" value="SAM_1"/>
    <property type="match status" value="1"/>
</dbReference>
<dbReference type="OrthoDB" id="426293at2759"/>
<dbReference type="InterPro" id="IPR013761">
    <property type="entry name" value="SAM/pointed_sf"/>
</dbReference>